<reference evidence="1 2" key="1">
    <citation type="submission" date="2019-12" db="EMBL/GenBank/DDBJ databases">
        <title>Mucilaginibacter sp. HME9299 genome sequencing and assembly.</title>
        <authorList>
            <person name="Kang H."/>
            <person name="Kim H."/>
            <person name="Joh K."/>
        </authorList>
    </citation>
    <scope>NUCLEOTIDE SEQUENCE [LARGE SCALE GENOMIC DNA]</scope>
    <source>
        <strain evidence="1 2">HME9299</strain>
    </source>
</reference>
<sequence>MYTQKIQIFIDRNNEAEVKAYQEKLYSWQKIAFKGANYIYTHLFLQEQIKEVLYINEGTRAKLCSINVDEDGILTSSQMNSTYRLLSDRFMGEIPTDILNTLNGRLHVTYQQERKLYYTGERSLTNFKRDINLPFSTVSIKRFDMAEDGKNFRFNLFGVPFITWIGKGYDKRDFLRDVFRGKTKISGCFLKLDKTRIYLYASYKPEAAAHPLDEAVIAEASLSPQQPITVKIGNQSFAIGNKEEFFYRRLAIQGAYKRAQQSVNYNRSENGMRRQHKNLERFKGLEHRYCEQQTHKYSKRLIDICVRNGAGTLLLVGQENKEATAKEDALLIRNWGYQSLKDKIAYKAAAAGIILIVE</sequence>
<dbReference type="AlphaFoldDB" id="A0A6I4I5Z6"/>
<comment type="caution">
    <text evidence="1">The sequence shown here is derived from an EMBL/GenBank/DDBJ whole genome shotgun (WGS) entry which is preliminary data.</text>
</comment>
<name>A0A6I4I5Z6_9SPHI</name>
<proteinExistence type="predicted"/>
<evidence type="ECO:0000313" key="2">
    <source>
        <dbReference type="Proteomes" id="UP000434850"/>
    </source>
</evidence>
<organism evidence="1 2">
    <name type="scientific">Mucilaginibacter aquatilis</name>
    <dbReference type="NCBI Taxonomy" id="1517760"/>
    <lineage>
        <taxon>Bacteria</taxon>
        <taxon>Pseudomonadati</taxon>
        <taxon>Bacteroidota</taxon>
        <taxon>Sphingobacteriia</taxon>
        <taxon>Sphingobacteriales</taxon>
        <taxon>Sphingobacteriaceae</taxon>
        <taxon>Mucilaginibacter</taxon>
    </lineage>
</organism>
<dbReference type="Proteomes" id="UP000434850">
    <property type="component" value="Unassembled WGS sequence"/>
</dbReference>
<protein>
    <submittedName>
        <fullName evidence="1">Uncharacterized protein</fullName>
    </submittedName>
</protein>
<dbReference type="OrthoDB" id="1404787at2"/>
<gene>
    <name evidence="1" type="ORF">GO816_05120</name>
</gene>
<keyword evidence="2" id="KW-1185">Reference proteome</keyword>
<accession>A0A6I4I5Z6</accession>
<evidence type="ECO:0000313" key="1">
    <source>
        <dbReference type="EMBL" id="MVN90501.1"/>
    </source>
</evidence>
<dbReference type="EMBL" id="WQLA01000002">
    <property type="protein sequence ID" value="MVN90501.1"/>
    <property type="molecule type" value="Genomic_DNA"/>
</dbReference>
<dbReference type="RefSeq" id="WP_157540286.1">
    <property type="nucleotide sequence ID" value="NZ_WQLA01000002.1"/>
</dbReference>